<protein>
    <submittedName>
        <fullName evidence="1">Uncharacterized protein</fullName>
    </submittedName>
</protein>
<comment type="caution">
    <text evidence="1">The sequence shown here is derived from an EMBL/GenBank/DDBJ whole genome shotgun (WGS) entry which is preliminary data.</text>
</comment>
<gene>
    <name evidence="1" type="ORF">ADL12_46455</name>
</gene>
<dbReference type="Proteomes" id="UP000053923">
    <property type="component" value="Unassembled WGS sequence"/>
</dbReference>
<sequence length="122" mass="12256">MLTSLRPDTAAALRDSCSTTASLGTGLGTCLRTADDFGRHSTPERGTIALAGIAARPNPDTTGPHPVPLPVRSGGVNIPLASAAFSGDARALASSAAVETVLCAPPPAPAWAASIRPRSTRT</sequence>
<dbReference type="RefSeq" id="WP_062714914.1">
    <property type="nucleotide sequence ID" value="NZ_LLZG01000411.1"/>
</dbReference>
<proteinExistence type="predicted"/>
<dbReference type="AlphaFoldDB" id="A0A117MJR8"/>
<name>A0A117MJR8_9ACTN</name>
<dbReference type="EMBL" id="LLZG01000411">
    <property type="protein sequence ID" value="KUL21249.1"/>
    <property type="molecule type" value="Genomic_DNA"/>
</dbReference>
<evidence type="ECO:0000313" key="1">
    <source>
        <dbReference type="EMBL" id="KUL21249.1"/>
    </source>
</evidence>
<reference evidence="2" key="1">
    <citation type="submission" date="2015-10" db="EMBL/GenBank/DDBJ databases">
        <authorList>
            <person name="Ju K.-S."/>
            <person name="Doroghazi J.R."/>
            <person name="Metcalf W.W."/>
        </authorList>
    </citation>
    <scope>NUCLEOTIDE SEQUENCE [LARGE SCALE GENOMIC DNA]</scope>
    <source>
        <strain evidence="2">NRRL 3151</strain>
    </source>
</reference>
<evidence type="ECO:0000313" key="2">
    <source>
        <dbReference type="Proteomes" id="UP000053923"/>
    </source>
</evidence>
<accession>A0A117MJR8</accession>
<organism evidence="1 2">
    <name type="scientific">Streptomyces regalis</name>
    <dbReference type="NCBI Taxonomy" id="68262"/>
    <lineage>
        <taxon>Bacteria</taxon>
        <taxon>Bacillati</taxon>
        <taxon>Actinomycetota</taxon>
        <taxon>Actinomycetes</taxon>
        <taxon>Kitasatosporales</taxon>
        <taxon>Streptomycetaceae</taxon>
        <taxon>Streptomyces</taxon>
    </lineage>
</organism>
<keyword evidence="2" id="KW-1185">Reference proteome</keyword>